<sequence>MLGPTDRGCTALQSLLMDSDIEVSRASSFSNGGENATGTINSNDIARLSDVSVLDIGDDVEVGKIYGKTNDSDDTIAQTIINSIGTLLLTDIPSLMIGTDSTNGEFDIGGIALGDDEGDTGVNQITATAQGTVTMANVKAEVQSTVRVGVIDISSSLEGGNTVPSSATTSNAFGTLTLQSSSLDSPSVEVGMVAANHEGTATGSLELSPSYLKADQLIVGEGAGSSSM</sequence>
<accession>A0AAP8MH00</accession>
<name>A0AAP8MH00_9GAMM</name>
<dbReference type="Proteomes" id="UP000235162">
    <property type="component" value="Unassembled WGS sequence"/>
</dbReference>
<gene>
    <name evidence="1" type="ORF">C0029_02645</name>
</gene>
<keyword evidence="2" id="KW-1185">Reference proteome</keyword>
<evidence type="ECO:0000313" key="1">
    <source>
        <dbReference type="EMBL" id="PLW87504.1"/>
    </source>
</evidence>
<comment type="caution">
    <text evidence="1">The sequence shown here is derived from an EMBL/GenBank/DDBJ whole genome shotgun (WGS) entry which is preliminary data.</text>
</comment>
<dbReference type="EMBL" id="PKUR01000001">
    <property type="protein sequence ID" value="PLW87504.1"/>
    <property type="molecule type" value="Genomic_DNA"/>
</dbReference>
<dbReference type="AlphaFoldDB" id="A0AAP8MH00"/>
<protein>
    <submittedName>
        <fullName evidence="1">Uncharacterized protein</fullName>
    </submittedName>
</protein>
<organism evidence="1 2">
    <name type="scientific">Halioglobus japonicus</name>
    <dbReference type="NCBI Taxonomy" id="930805"/>
    <lineage>
        <taxon>Bacteria</taxon>
        <taxon>Pseudomonadati</taxon>
        <taxon>Pseudomonadota</taxon>
        <taxon>Gammaproteobacteria</taxon>
        <taxon>Cellvibrionales</taxon>
        <taxon>Halieaceae</taxon>
        <taxon>Halioglobus</taxon>
    </lineage>
</organism>
<reference evidence="1 2" key="1">
    <citation type="submission" date="2018-01" db="EMBL/GenBank/DDBJ databases">
        <title>The draft genome sequence of Halioglobus japonicus S1-36.</title>
        <authorList>
            <person name="Du Z.-J."/>
            <person name="Shi M.-J."/>
        </authorList>
    </citation>
    <scope>NUCLEOTIDE SEQUENCE [LARGE SCALE GENOMIC DNA]</scope>
    <source>
        <strain evidence="1 2">S1-36</strain>
    </source>
</reference>
<evidence type="ECO:0000313" key="2">
    <source>
        <dbReference type="Proteomes" id="UP000235162"/>
    </source>
</evidence>
<dbReference type="RefSeq" id="WP_146004150.1">
    <property type="nucleotide sequence ID" value="NZ_BMYL01000001.1"/>
</dbReference>
<proteinExistence type="predicted"/>